<proteinExistence type="predicted"/>
<dbReference type="GO" id="GO:0004519">
    <property type="term" value="F:endonuclease activity"/>
    <property type="evidence" value="ECO:0007669"/>
    <property type="project" value="InterPro"/>
</dbReference>
<dbReference type="EMBL" id="LAZR01000375">
    <property type="protein sequence ID" value="KKN71849.1"/>
    <property type="molecule type" value="Genomic_DNA"/>
</dbReference>
<sequence length="131" mass="14420">MKCGKPLKKTLLKRGKGINPISPEQKQINIEWDALVGYLAENRADWECEIPCGGRYNLQGHHIIKRSQGGLHNAGNCLIACHDCHRHDKWGPGIPIPAEEALVLVAGLNKKYNIDGEMTGADVLRMTKGAN</sequence>
<dbReference type="CDD" id="cd00085">
    <property type="entry name" value="HNHc"/>
    <property type="match status" value="1"/>
</dbReference>
<protein>
    <recommendedName>
        <fullName evidence="1">HNH nuclease domain-containing protein</fullName>
    </recommendedName>
</protein>
<accession>A0A0F9SY58</accession>
<comment type="caution">
    <text evidence="2">The sequence shown here is derived from an EMBL/GenBank/DDBJ whole genome shotgun (WGS) entry which is preliminary data.</text>
</comment>
<dbReference type="Gene3D" id="1.10.30.50">
    <property type="match status" value="1"/>
</dbReference>
<dbReference type="GO" id="GO:0003676">
    <property type="term" value="F:nucleic acid binding"/>
    <property type="evidence" value="ECO:0007669"/>
    <property type="project" value="InterPro"/>
</dbReference>
<reference evidence="2" key="1">
    <citation type="journal article" date="2015" name="Nature">
        <title>Complex archaea that bridge the gap between prokaryotes and eukaryotes.</title>
        <authorList>
            <person name="Spang A."/>
            <person name="Saw J.H."/>
            <person name="Jorgensen S.L."/>
            <person name="Zaremba-Niedzwiedzka K."/>
            <person name="Martijn J."/>
            <person name="Lind A.E."/>
            <person name="van Eijk R."/>
            <person name="Schleper C."/>
            <person name="Guy L."/>
            <person name="Ettema T.J."/>
        </authorList>
    </citation>
    <scope>NUCLEOTIDE SEQUENCE</scope>
</reference>
<evidence type="ECO:0000313" key="2">
    <source>
        <dbReference type="EMBL" id="KKN71849.1"/>
    </source>
</evidence>
<dbReference type="AlphaFoldDB" id="A0A0F9SY58"/>
<dbReference type="InterPro" id="IPR002711">
    <property type="entry name" value="HNH"/>
</dbReference>
<dbReference type="Pfam" id="PF01844">
    <property type="entry name" value="HNH"/>
    <property type="match status" value="1"/>
</dbReference>
<name>A0A0F9SY58_9ZZZZ</name>
<dbReference type="SMART" id="SM00507">
    <property type="entry name" value="HNHc"/>
    <property type="match status" value="1"/>
</dbReference>
<dbReference type="GO" id="GO:0008270">
    <property type="term" value="F:zinc ion binding"/>
    <property type="evidence" value="ECO:0007669"/>
    <property type="project" value="InterPro"/>
</dbReference>
<dbReference type="InterPro" id="IPR003615">
    <property type="entry name" value="HNH_nuc"/>
</dbReference>
<organism evidence="2">
    <name type="scientific">marine sediment metagenome</name>
    <dbReference type="NCBI Taxonomy" id="412755"/>
    <lineage>
        <taxon>unclassified sequences</taxon>
        <taxon>metagenomes</taxon>
        <taxon>ecological metagenomes</taxon>
    </lineage>
</organism>
<feature type="domain" description="HNH nuclease" evidence="1">
    <location>
        <begin position="36"/>
        <end position="86"/>
    </location>
</feature>
<gene>
    <name evidence="2" type="ORF">LCGC14_0417030</name>
</gene>
<evidence type="ECO:0000259" key="1">
    <source>
        <dbReference type="SMART" id="SM00507"/>
    </source>
</evidence>